<dbReference type="PANTHER" id="PTHR10656:SF69">
    <property type="entry name" value="MAB-21-LIKE HHH_H2TH-LIKE DOMAIN-CONTAINING PROTEIN"/>
    <property type="match status" value="1"/>
</dbReference>
<accession>A0A9D4M3S5</accession>
<sequence>MHVLVHRGHGLMVHLDVIWYKPFLVTVQAYCRHGPIDLVTDHRPEVVEKVISMGAFVTPIGYKGSAFNHIEWRICFHTAETELVKNLNDTQIKIYVILKMIINEILKPETKKITSYTLLNIELWLAENNPQTMFHTGSLFHWLHET</sequence>
<dbReference type="Proteomes" id="UP000828390">
    <property type="component" value="Unassembled WGS sequence"/>
</dbReference>
<evidence type="ECO:0000313" key="1">
    <source>
        <dbReference type="EMBL" id="KAH3869028.1"/>
    </source>
</evidence>
<comment type="caution">
    <text evidence="1">The sequence shown here is derived from an EMBL/GenBank/DDBJ whole genome shotgun (WGS) entry which is preliminary data.</text>
</comment>
<keyword evidence="2" id="KW-1185">Reference proteome</keyword>
<name>A0A9D4M3S5_DREPO</name>
<proteinExistence type="predicted"/>
<reference evidence="1" key="2">
    <citation type="submission" date="2020-11" db="EMBL/GenBank/DDBJ databases">
        <authorList>
            <person name="McCartney M.A."/>
            <person name="Auch B."/>
            <person name="Kono T."/>
            <person name="Mallez S."/>
            <person name="Becker A."/>
            <person name="Gohl D.M."/>
            <person name="Silverstein K.A.T."/>
            <person name="Koren S."/>
            <person name="Bechman K.B."/>
            <person name="Herman A."/>
            <person name="Abrahante J.E."/>
            <person name="Garbe J."/>
        </authorList>
    </citation>
    <scope>NUCLEOTIDE SEQUENCE</scope>
    <source>
        <strain evidence="1">Duluth1</strain>
        <tissue evidence="1">Whole animal</tissue>
    </source>
</reference>
<dbReference type="Gene3D" id="1.10.1410.40">
    <property type="match status" value="1"/>
</dbReference>
<dbReference type="AlphaFoldDB" id="A0A9D4M3S5"/>
<reference evidence="1" key="1">
    <citation type="journal article" date="2019" name="bioRxiv">
        <title>The Genome of the Zebra Mussel, Dreissena polymorpha: A Resource for Invasive Species Research.</title>
        <authorList>
            <person name="McCartney M.A."/>
            <person name="Auch B."/>
            <person name="Kono T."/>
            <person name="Mallez S."/>
            <person name="Zhang Y."/>
            <person name="Obille A."/>
            <person name="Becker A."/>
            <person name="Abrahante J.E."/>
            <person name="Garbe J."/>
            <person name="Badalamenti J.P."/>
            <person name="Herman A."/>
            <person name="Mangelson H."/>
            <person name="Liachko I."/>
            <person name="Sullivan S."/>
            <person name="Sone E.D."/>
            <person name="Koren S."/>
            <person name="Silverstein K.A.T."/>
            <person name="Beckman K.B."/>
            <person name="Gohl D.M."/>
        </authorList>
    </citation>
    <scope>NUCLEOTIDE SEQUENCE</scope>
    <source>
        <strain evidence="1">Duluth1</strain>
        <tissue evidence="1">Whole animal</tissue>
    </source>
</reference>
<protein>
    <submittedName>
        <fullName evidence="1">Uncharacterized protein</fullName>
    </submittedName>
</protein>
<dbReference type="PANTHER" id="PTHR10656">
    <property type="entry name" value="CELL FATE DETERMINING PROTEIN MAB21-RELATED"/>
    <property type="match status" value="1"/>
</dbReference>
<evidence type="ECO:0000313" key="2">
    <source>
        <dbReference type="Proteomes" id="UP000828390"/>
    </source>
</evidence>
<gene>
    <name evidence="1" type="ORF">DPMN_032184</name>
</gene>
<organism evidence="1 2">
    <name type="scientific">Dreissena polymorpha</name>
    <name type="common">Zebra mussel</name>
    <name type="synonym">Mytilus polymorpha</name>
    <dbReference type="NCBI Taxonomy" id="45954"/>
    <lineage>
        <taxon>Eukaryota</taxon>
        <taxon>Metazoa</taxon>
        <taxon>Spiralia</taxon>
        <taxon>Lophotrochozoa</taxon>
        <taxon>Mollusca</taxon>
        <taxon>Bivalvia</taxon>
        <taxon>Autobranchia</taxon>
        <taxon>Heteroconchia</taxon>
        <taxon>Euheterodonta</taxon>
        <taxon>Imparidentia</taxon>
        <taxon>Neoheterodontei</taxon>
        <taxon>Myida</taxon>
        <taxon>Dreissenoidea</taxon>
        <taxon>Dreissenidae</taxon>
        <taxon>Dreissena</taxon>
    </lineage>
</organism>
<dbReference type="EMBL" id="JAIWYP010000002">
    <property type="protein sequence ID" value="KAH3869028.1"/>
    <property type="molecule type" value="Genomic_DNA"/>
</dbReference>